<dbReference type="GO" id="GO:0005737">
    <property type="term" value="C:cytoplasm"/>
    <property type="evidence" value="ECO:0007669"/>
    <property type="project" value="UniProtKB-SubCell"/>
</dbReference>
<evidence type="ECO:0000313" key="9">
    <source>
        <dbReference type="EMBL" id="SUO03507.1"/>
    </source>
</evidence>
<feature type="domain" description="Aldehyde dehydrogenase" evidence="8">
    <location>
        <begin position="10"/>
        <end position="280"/>
    </location>
</feature>
<accession>A0A380LJT6</accession>
<sequence>MNLEQIGIQAKKVSYQLASLSTEQKNQALQMVSSSIWENRGAILEANRIDMENGRKKRLSDGLLDRLQLTEQRITDMAKAVWDIIRLEDPVGEVLDAYDLENGLHIEKKRVPIGVIGIIYEARPNVTLDAFSICFKTGNAVILKGGSDAIHSNIAITKAIQEGLKQAGVCINAIQFIESTSHEDTQRFMQMTDYVDVIIPRGSKRLIQSVMQNAKVPVIETGAGNCHIYIDETADIQKAVDIVFNAKTQRIGVCNAAESLLVHKNIAAQVLPLVQKKLNEKEVLLKCDEISYDILKNQPGRIEHATKEDWSMEYLDYVMSVKVVKDVEQAIQHINRYSTKHSESIITESKENALRFLNEVDSACVYWNASTRFTDGGVFGFGAEIGISTGKIHARGPMGLKEMTSYKYQIKGDGQIRS</sequence>
<dbReference type="GO" id="GO:0004350">
    <property type="term" value="F:glutamate-5-semialdehyde dehydrogenase activity"/>
    <property type="evidence" value="ECO:0007669"/>
    <property type="project" value="UniProtKB-UniRule"/>
</dbReference>
<evidence type="ECO:0000256" key="4">
    <source>
        <dbReference type="ARBA" id="ARBA00022857"/>
    </source>
</evidence>
<dbReference type="InterPro" id="IPR012134">
    <property type="entry name" value="Glu-5-SA_DH"/>
</dbReference>
<dbReference type="PANTHER" id="PTHR11063">
    <property type="entry name" value="GLUTAMATE SEMIALDEHYDE DEHYDROGENASE"/>
    <property type="match status" value="1"/>
</dbReference>
<evidence type="ECO:0000256" key="5">
    <source>
        <dbReference type="ARBA" id="ARBA00023002"/>
    </source>
</evidence>
<evidence type="ECO:0000256" key="1">
    <source>
        <dbReference type="ARBA" id="ARBA00004985"/>
    </source>
</evidence>
<evidence type="ECO:0000256" key="6">
    <source>
        <dbReference type="ARBA" id="ARBA00049024"/>
    </source>
</evidence>
<dbReference type="InterPro" id="IPR015590">
    <property type="entry name" value="Aldehyde_DH_dom"/>
</dbReference>
<organism evidence="9 10">
    <name type="scientific">Faecalicoccus pleomorphus</name>
    <dbReference type="NCBI Taxonomy" id="1323"/>
    <lineage>
        <taxon>Bacteria</taxon>
        <taxon>Bacillati</taxon>
        <taxon>Bacillota</taxon>
        <taxon>Erysipelotrichia</taxon>
        <taxon>Erysipelotrichales</taxon>
        <taxon>Erysipelotrichaceae</taxon>
        <taxon>Faecalicoccus</taxon>
    </lineage>
</organism>
<dbReference type="GO" id="GO:0055129">
    <property type="term" value="P:L-proline biosynthetic process"/>
    <property type="evidence" value="ECO:0007669"/>
    <property type="project" value="UniProtKB-UniRule"/>
</dbReference>
<dbReference type="Gene3D" id="3.40.605.10">
    <property type="entry name" value="Aldehyde Dehydrogenase, Chain A, domain 1"/>
    <property type="match status" value="1"/>
</dbReference>
<dbReference type="PIRSF" id="PIRSF000151">
    <property type="entry name" value="GPR"/>
    <property type="match status" value="1"/>
</dbReference>
<comment type="subcellular location">
    <subcellularLocation>
        <location evidence="7">Cytoplasm</location>
    </subcellularLocation>
</comment>
<name>A0A380LJT6_9FIRM</name>
<gene>
    <name evidence="9" type="primary">proA_1</name>
    <name evidence="7" type="synonym">proA</name>
    <name evidence="9" type="ORF">NCTC11087_00369</name>
</gene>
<dbReference type="GeneID" id="77461359"/>
<dbReference type="UniPathway" id="UPA00098">
    <property type="reaction ID" value="UER00360"/>
</dbReference>
<protein>
    <recommendedName>
        <fullName evidence="7">Gamma-glutamyl phosphate reductase</fullName>
        <shortName evidence="7">GPR</shortName>
        <ecNumber evidence="7">1.2.1.41</ecNumber>
    </recommendedName>
    <alternativeName>
        <fullName evidence="7">Glutamate-5-semialdehyde dehydrogenase</fullName>
    </alternativeName>
    <alternativeName>
        <fullName evidence="7">Glutamyl-gamma-semialdehyde dehydrogenase</fullName>
        <shortName evidence="7">GSA dehydrogenase</shortName>
    </alternativeName>
</protein>
<comment type="catalytic activity">
    <reaction evidence="6 7">
        <text>L-glutamate 5-semialdehyde + phosphate + NADP(+) = L-glutamyl 5-phosphate + NADPH + H(+)</text>
        <dbReference type="Rhea" id="RHEA:19541"/>
        <dbReference type="ChEBI" id="CHEBI:15378"/>
        <dbReference type="ChEBI" id="CHEBI:43474"/>
        <dbReference type="ChEBI" id="CHEBI:57783"/>
        <dbReference type="ChEBI" id="CHEBI:58066"/>
        <dbReference type="ChEBI" id="CHEBI:58274"/>
        <dbReference type="ChEBI" id="CHEBI:58349"/>
        <dbReference type="EC" id="1.2.1.41"/>
    </reaction>
</comment>
<comment type="function">
    <text evidence="7">Catalyzes the NADPH-dependent reduction of L-glutamate 5-phosphate into L-glutamate 5-semialdehyde and phosphate. The product spontaneously undergoes cyclization to form 1-pyrroline-5-carboxylate.</text>
</comment>
<dbReference type="SUPFAM" id="SSF53720">
    <property type="entry name" value="ALDH-like"/>
    <property type="match status" value="1"/>
</dbReference>
<proteinExistence type="inferred from homology"/>
<dbReference type="FunFam" id="3.40.309.10:FF:000006">
    <property type="entry name" value="Gamma-glutamyl phosphate reductase"/>
    <property type="match status" value="1"/>
</dbReference>
<dbReference type="NCBIfam" id="NF001221">
    <property type="entry name" value="PRK00197.1"/>
    <property type="match status" value="1"/>
</dbReference>
<evidence type="ECO:0000256" key="2">
    <source>
        <dbReference type="ARBA" id="ARBA00022605"/>
    </source>
</evidence>
<keyword evidence="4 7" id="KW-0521">NADP</keyword>
<comment type="similarity">
    <text evidence="7">Belongs to the gamma-glutamyl phosphate reductase family.</text>
</comment>
<dbReference type="InterPro" id="IPR016161">
    <property type="entry name" value="Ald_DH/histidinol_DH"/>
</dbReference>
<evidence type="ECO:0000256" key="3">
    <source>
        <dbReference type="ARBA" id="ARBA00022650"/>
    </source>
</evidence>
<comment type="pathway">
    <text evidence="1 7">Amino-acid biosynthesis; L-proline biosynthesis; L-glutamate 5-semialdehyde from L-glutamate: step 2/2.</text>
</comment>
<keyword evidence="5 7" id="KW-0560">Oxidoreductase</keyword>
<dbReference type="PROSITE" id="PS01223">
    <property type="entry name" value="PROA"/>
    <property type="match status" value="1"/>
</dbReference>
<keyword evidence="10" id="KW-1185">Reference proteome</keyword>
<dbReference type="Pfam" id="PF00171">
    <property type="entry name" value="Aldedh"/>
    <property type="match status" value="2"/>
</dbReference>
<evidence type="ECO:0000259" key="8">
    <source>
        <dbReference type="Pfam" id="PF00171"/>
    </source>
</evidence>
<dbReference type="InterPro" id="IPR000965">
    <property type="entry name" value="GPR_dom"/>
</dbReference>
<dbReference type="PANTHER" id="PTHR11063:SF8">
    <property type="entry name" value="DELTA-1-PYRROLINE-5-CARBOXYLATE SYNTHASE"/>
    <property type="match status" value="1"/>
</dbReference>
<dbReference type="InterPro" id="IPR016162">
    <property type="entry name" value="Ald_DH_N"/>
</dbReference>
<keyword evidence="3 7" id="KW-0641">Proline biosynthesis</keyword>
<evidence type="ECO:0000313" key="10">
    <source>
        <dbReference type="Proteomes" id="UP000255523"/>
    </source>
</evidence>
<dbReference type="EMBL" id="UHFX01000003">
    <property type="protein sequence ID" value="SUO03507.1"/>
    <property type="molecule type" value="Genomic_DNA"/>
</dbReference>
<dbReference type="InterPro" id="IPR020593">
    <property type="entry name" value="G-glutamylP_reductase_CS"/>
</dbReference>
<dbReference type="HAMAP" id="MF_00412">
    <property type="entry name" value="ProA"/>
    <property type="match status" value="1"/>
</dbReference>
<dbReference type="NCBIfam" id="TIGR00407">
    <property type="entry name" value="proA"/>
    <property type="match status" value="1"/>
</dbReference>
<dbReference type="CDD" id="cd07079">
    <property type="entry name" value="ALDH_F18-19_ProA-GPR"/>
    <property type="match status" value="1"/>
</dbReference>
<dbReference type="InterPro" id="IPR016163">
    <property type="entry name" value="Ald_DH_C"/>
</dbReference>
<dbReference type="RefSeq" id="WP_022789647.1">
    <property type="nucleotide sequence ID" value="NZ_UHFX01000003.1"/>
</dbReference>
<reference evidence="9 10" key="1">
    <citation type="submission" date="2018-06" db="EMBL/GenBank/DDBJ databases">
        <authorList>
            <consortium name="Pathogen Informatics"/>
            <person name="Doyle S."/>
        </authorList>
    </citation>
    <scope>NUCLEOTIDE SEQUENCE [LARGE SCALE GENOMIC DNA]</scope>
    <source>
        <strain evidence="9 10">NCTC11087</strain>
    </source>
</reference>
<dbReference type="AlphaFoldDB" id="A0A380LJT6"/>
<feature type="domain" description="Aldehyde dehydrogenase" evidence="8">
    <location>
        <begin position="318"/>
        <end position="407"/>
    </location>
</feature>
<dbReference type="EC" id="1.2.1.41" evidence="7"/>
<keyword evidence="2 7" id="KW-0028">Amino-acid biosynthesis</keyword>
<dbReference type="GO" id="GO:0050661">
    <property type="term" value="F:NADP binding"/>
    <property type="evidence" value="ECO:0007669"/>
    <property type="project" value="InterPro"/>
</dbReference>
<dbReference type="OrthoDB" id="9809970at2"/>
<dbReference type="Proteomes" id="UP000255523">
    <property type="component" value="Unassembled WGS sequence"/>
</dbReference>
<dbReference type="Gene3D" id="3.40.309.10">
    <property type="entry name" value="Aldehyde Dehydrogenase, Chain A, domain 2"/>
    <property type="match status" value="1"/>
</dbReference>
<keyword evidence="7" id="KW-0963">Cytoplasm</keyword>
<evidence type="ECO:0000256" key="7">
    <source>
        <dbReference type="HAMAP-Rule" id="MF_00412"/>
    </source>
</evidence>